<proteinExistence type="inferred from homology"/>
<comment type="catalytic activity">
    <reaction evidence="1">
        <text>a 1,2-diacyl-sn-glycero-3-phosphate + CTP + H(+) = a CDP-1,2-diacyl-sn-glycerol + diphosphate</text>
        <dbReference type="Rhea" id="RHEA:16229"/>
        <dbReference type="ChEBI" id="CHEBI:15378"/>
        <dbReference type="ChEBI" id="CHEBI:33019"/>
        <dbReference type="ChEBI" id="CHEBI:37563"/>
        <dbReference type="ChEBI" id="CHEBI:58332"/>
        <dbReference type="ChEBI" id="CHEBI:58608"/>
        <dbReference type="EC" id="2.7.7.41"/>
    </reaction>
</comment>
<evidence type="ECO:0000256" key="18">
    <source>
        <dbReference type="ARBA" id="ARBA00029893"/>
    </source>
</evidence>
<dbReference type="GO" id="GO:0016024">
    <property type="term" value="P:CDP-diacylglycerol biosynthetic process"/>
    <property type="evidence" value="ECO:0007669"/>
    <property type="project" value="TreeGrafter"/>
</dbReference>
<keyword evidence="8" id="KW-1003">Cell membrane</keyword>
<keyword evidence="15 24" id="KW-0472">Membrane</keyword>
<evidence type="ECO:0000256" key="17">
    <source>
        <dbReference type="ARBA" id="ARBA00023264"/>
    </source>
</evidence>
<evidence type="ECO:0000256" key="7">
    <source>
        <dbReference type="ARBA" id="ARBA00019373"/>
    </source>
</evidence>
<evidence type="ECO:0000256" key="3">
    <source>
        <dbReference type="ARBA" id="ARBA00005119"/>
    </source>
</evidence>
<reference evidence="25 26" key="1">
    <citation type="submission" date="2019-02" db="EMBL/GenBank/DDBJ databases">
        <title>Deep-cultivation of Planctomycetes and their phenomic and genomic characterization uncovers novel biology.</title>
        <authorList>
            <person name="Wiegand S."/>
            <person name="Jogler M."/>
            <person name="Boedeker C."/>
            <person name="Pinto D."/>
            <person name="Vollmers J."/>
            <person name="Rivas-Marin E."/>
            <person name="Kohn T."/>
            <person name="Peeters S.H."/>
            <person name="Heuer A."/>
            <person name="Rast P."/>
            <person name="Oberbeckmann S."/>
            <person name="Bunk B."/>
            <person name="Jeske O."/>
            <person name="Meyerdierks A."/>
            <person name="Storesund J.E."/>
            <person name="Kallscheuer N."/>
            <person name="Luecker S."/>
            <person name="Lage O.M."/>
            <person name="Pohl T."/>
            <person name="Merkel B.J."/>
            <person name="Hornburger P."/>
            <person name="Mueller R.-W."/>
            <person name="Bruemmer F."/>
            <person name="Labrenz M."/>
            <person name="Spormann A.M."/>
            <person name="Op Den Camp H."/>
            <person name="Overmann J."/>
            <person name="Amann R."/>
            <person name="Jetten M.S.M."/>
            <person name="Mascher T."/>
            <person name="Medema M.H."/>
            <person name="Devos D.P."/>
            <person name="Kaster A.-K."/>
            <person name="Ovreas L."/>
            <person name="Rohde M."/>
            <person name="Galperin M.Y."/>
            <person name="Jogler C."/>
        </authorList>
    </citation>
    <scope>NUCLEOTIDE SEQUENCE [LARGE SCALE GENOMIC DNA]</scope>
    <source>
        <strain evidence="25 26">Pla100</strain>
    </source>
</reference>
<feature type="transmembrane region" description="Helical" evidence="24">
    <location>
        <begin position="34"/>
        <end position="54"/>
    </location>
</feature>
<feature type="transmembrane region" description="Helical" evidence="24">
    <location>
        <begin position="168"/>
        <end position="192"/>
    </location>
</feature>
<keyword evidence="10 25" id="KW-0808">Transferase</keyword>
<name>A0A5C6APN5_9BACT</name>
<comment type="pathway">
    <text evidence="3">Phospholipid metabolism; CDP-diacylglycerol biosynthesis; CDP-diacylglycerol from sn-glycerol 3-phosphate: step 3/3.</text>
</comment>
<evidence type="ECO:0000256" key="4">
    <source>
        <dbReference type="ARBA" id="ARBA00005189"/>
    </source>
</evidence>
<dbReference type="EC" id="2.7.7.41" evidence="6"/>
<evidence type="ECO:0000256" key="24">
    <source>
        <dbReference type="SAM" id="Phobius"/>
    </source>
</evidence>
<evidence type="ECO:0000256" key="8">
    <source>
        <dbReference type="ARBA" id="ARBA00022475"/>
    </source>
</evidence>
<dbReference type="AlphaFoldDB" id="A0A5C6APN5"/>
<evidence type="ECO:0000313" key="25">
    <source>
        <dbReference type="EMBL" id="TWU01955.1"/>
    </source>
</evidence>
<evidence type="ECO:0000256" key="9">
    <source>
        <dbReference type="ARBA" id="ARBA00022516"/>
    </source>
</evidence>
<evidence type="ECO:0000256" key="5">
    <source>
        <dbReference type="ARBA" id="ARBA00010185"/>
    </source>
</evidence>
<organism evidence="25 26">
    <name type="scientific">Neorhodopirellula pilleata</name>
    <dbReference type="NCBI Taxonomy" id="2714738"/>
    <lineage>
        <taxon>Bacteria</taxon>
        <taxon>Pseudomonadati</taxon>
        <taxon>Planctomycetota</taxon>
        <taxon>Planctomycetia</taxon>
        <taxon>Pirellulales</taxon>
        <taxon>Pirellulaceae</taxon>
        <taxon>Neorhodopirellula</taxon>
    </lineage>
</organism>
<dbReference type="PANTHER" id="PTHR46382:SF1">
    <property type="entry name" value="PHOSPHATIDATE CYTIDYLYLTRANSFERASE"/>
    <property type="match status" value="1"/>
</dbReference>
<feature type="transmembrane region" description="Helical" evidence="24">
    <location>
        <begin position="276"/>
        <end position="296"/>
    </location>
</feature>
<evidence type="ECO:0000256" key="1">
    <source>
        <dbReference type="ARBA" id="ARBA00001698"/>
    </source>
</evidence>
<evidence type="ECO:0000256" key="20">
    <source>
        <dbReference type="ARBA" id="ARBA00032253"/>
    </source>
</evidence>
<dbReference type="OrthoDB" id="9799199at2"/>
<evidence type="ECO:0000256" key="23">
    <source>
        <dbReference type="ARBA" id="ARBA00033406"/>
    </source>
</evidence>
<evidence type="ECO:0000256" key="15">
    <source>
        <dbReference type="ARBA" id="ARBA00023136"/>
    </source>
</evidence>
<keyword evidence="13 24" id="KW-1133">Transmembrane helix</keyword>
<evidence type="ECO:0000256" key="6">
    <source>
        <dbReference type="ARBA" id="ARBA00012487"/>
    </source>
</evidence>
<evidence type="ECO:0000256" key="11">
    <source>
        <dbReference type="ARBA" id="ARBA00022692"/>
    </source>
</evidence>
<evidence type="ECO:0000256" key="10">
    <source>
        <dbReference type="ARBA" id="ARBA00022679"/>
    </source>
</evidence>
<evidence type="ECO:0000256" key="16">
    <source>
        <dbReference type="ARBA" id="ARBA00023209"/>
    </source>
</evidence>
<dbReference type="RefSeq" id="WP_146577156.1">
    <property type="nucleotide sequence ID" value="NZ_SJPM01000002.1"/>
</dbReference>
<evidence type="ECO:0000256" key="2">
    <source>
        <dbReference type="ARBA" id="ARBA00004651"/>
    </source>
</evidence>
<dbReference type="PANTHER" id="PTHR46382">
    <property type="entry name" value="PHOSPHATIDATE CYTIDYLYLTRANSFERASE"/>
    <property type="match status" value="1"/>
</dbReference>
<comment type="similarity">
    <text evidence="5">Belongs to the CDS family.</text>
</comment>
<keyword evidence="11 24" id="KW-0812">Transmembrane</keyword>
<feature type="transmembrane region" description="Helical" evidence="24">
    <location>
        <begin position="213"/>
        <end position="233"/>
    </location>
</feature>
<dbReference type="GO" id="GO:0005886">
    <property type="term" value="C:plasma membrane"/>
    <property type="evidence" value="ECO:0007669"/>
    <property type="project" value="UniProtKB-SubCell"/>
</dbReference>
<evidence type="ECO:0000256" key="12">
    <source>
        <dbReference type="ARBA" id="ARBA00022695"/>
    </source>
</evidence>
<dbReference type="EMBL" id="SJPM01000002">
    <property type="protein sequence ID" value="TWU01955.1"/>
    <property type="molecule type" value="Genomic_DNA"/>
</dbReference>
<dbReference type="Pfam" id="PF01148">
    <property type="entry name" value="CTP_transf_1"/>
    <property type="match status" value="1"/>
</dbReference>
<evidence type="ECO:0000256" key="13">
    <source>
        <dbReference type="ARBA" id="ARBA00022989"/>
    </source>
</evidence>
<accession>A0A5C6APN5</accession>
<comment type="subcellular location">
    <subcellularLocation>
        <location evidence="2">Cell membrane</location>
        <topology evidence="2">Multi-pass membrane protein</topology>
    </subcellularLocation>
</comment>
<dbReference type="GO" id="GO:0004605">
    <property type="term" value="F:phosphatidate cytidylyltransferase activity"/>
    <property type="evidence" value="ECO:0007669"/>
    <property type="project" value="UniProtKB-EC"/>
</dbReference>
<sequence>MLADRLRSSFALILGTAAFLYLDARYHTEGAGGLFLIPLLLFFVFGTASDLTGLVTQAGFPVHRMVTVGGAILVALSPSIVMIWNASSWVMPQSVSPYPVNCPIGQVGWIAISLGFIVGTLFLCEMKDYSSESDTDLVLRRLLAGIFIVAYLGVLMSFLVLIRSLGTGNWGLAALLTMIATTKSTDIGAYFTGKAIGRRKLIPRLSPGKTWEGAIGGVVVATIVAMLCLQFLFPAVLDGFGEPEARPDVLIETPLGNVEFSGLIPRAIPTPAVPPIWLAFVLGPVLAISGMVGDLAESLVKRACHSKDSGDWLPGMGGVWDVTDSLIFAALPSFLCFVAAA</sequence>
<keyword evidence="9" id="KW-0444">Lipid biosynthesis</keyword>
<keyword evidence="16" id="KW-0594">Phospholipid biosynthesis</keyword>
<evidence type="ECO:0000256" key="21">
    <source>
        <dbReference type="ARBA" id="ARBA00032396"/>
    </source>
</evidence>
<feature type="transmembrane region" description="Helical" evidence="24">
    <location>
        <begin position="107"/>
        <end position="126"/>
    </location>
</feature>
<feature type="transmembrane region" description="Helical" evidence="24">
    <location>
        <begin position="138"/>
        <end position="162"/>
    </location>
</feature>
<feature type="transmembrane region" description="Helical" evidence="24">
    <location>
        <begin position="66"/>
        <end position="87"/>
    </location>
</feature>
<keyword evidence="17" id="KW-1208">Phospholipid metabolism</keyword>
<evidence type="ECO:0000256" key="22">
    <source>
        <dbReference type="ARBA" id="ARBA00032743"/>
    </source>
</evidence>
<comment type="pathway">
    <text evidence="4">Lipid metabolism.</text>
</comment>
<protein>
    <recommendedName>
        <fullName evidence="7">Phosphatidate cytidylyltransferase</fullName>
        <ecNumber evidence="6">2.7.7.41</ecNumber>
    </recommendedName>
    <alternativeName>
        <fullName evidence="20">CDP-DAG synthase</fullName>
    </alternativeName>
    <alternativeName>
        <fullName evidence="22">CDP-DG synthase</fullName>
    </alternativeName>
    <alternativeName>
        <fullName evidence="18">CDP-diacylglycerol synthase</fullName>
    </alternativeName>
    <alternativeName>
        <fullName evidence="21">CDP-diglyceride pyrophosphorylase</fullName>
    </alternativeName>
    <alternativeName>
        <fullName evidence="23">CDP-diglyceride synthase</fullName>
    </alternativeName>
    <alternativeName>
        <fullName evidence="19">CTP:phosphatidate cytidylyltransferase</fullName>
    </alternativeName>
</protein>
<evidence type="ECO:0000256" key="14">
    <source>
        <dbReference type="ARBA" id="ARBA00023098"/>
    </source>
</evidence>
<evidence type="ECO:0000313" key="26">
    <source>
        <dbReference type="Proteomes" id="UP000316213"/>
    </source>
</evidence>
<keyword evidence="14" id="KW-0443">Lipid metabolism</keyword>
<keyword evidence="12 25" id="KW-0548">Nucleotidyltransferase</keyword>
<comment type="caution">
    <text evidence="25">The sequence shown here is derived from an EMBL/GenBank/DDBJ whole genome shotgun (WGS) entry which is preliminary data.</text>
</comment>
<gene>
    <name evidence="25" type="primary">cdsA_2</name>
    <name evidence="25" type="ORF">Pla100_16910</name>
</gene>
<dbReference type="Proteomes" id="UP000316213">
    <property type="component" value="Unassembled WGS sequence"/>
</dbReference>
<keyword evidence="26" id="KW-1185">Reference proteome</keyword>
<evidence type="ECO:0000256" key="19">
    <source>
        <dbReference type="ARBA" id="ARBA00031825"/>
    </source>
</evidence>